<comment type="caution">
    <text evidence="2">The sequence shown here is derived from an EMBL/GenBank/DDBJ whole genome shotgun (WGS) entry which is preliminary data.</text>
</comment>
<dbReference type="InterPro" id="IPR032820">
    <property type="entry name" value="ATPase_put"/>
</dbReference>
<sequence length="74" mass="8102">MSQNKQQSFQAMALMTGILSQLVGAILIGLFLGKWIDSRLHTFPLFLVIGLLLGLGTGIYAMIHLIKKFHSGDS</sequence>
<gene>
    <name evidence="2" type="ORF">AMD01_22710</name>
</gene>
<proteinExistence type="predicted"/>
<evidence type="ECO:0008006" key="4">
    <source>
        <dbReference type="Google" id="ProtNLM"/>
    </source>
</evidence>
<dbReference type="PATRIC" id="fig|284581.3.peg.3399"/>
<dbReference type="RefSeq" id="WP_053403723.1">
    <property type="nucleotide sequence ID" value="NZ_JAUKEN010000003.1"/>
</dbReference>
<dbReference type="OrthoDB" id="282803at2"/>
<dbReference type="Proteomes" id="UP000037558">
    <property type="component" value="Unassembled WGS sequence"/>
</dbReference>
<dbReference type="AlphaFoldDB" id="A0A0M0KEL1"/>
<dbReference type="STRING" id="284581.AMD01_22710"/>
<keyword evidence="1" id="KW-1133">Transmembrane helix</keyword>
<dbReference type="Pfam" id="PF09527">
    <property type="entry name" value="ATPase_gene1"/>
    <property type="match status" value="1"/>
</dbReference>
<keyword evidence="1" id="KW-0812">Transmembrane</keyword>
<dbReference type="EMBL" id="LILC01000037">
    <property type="protein sequence ID" value="KOO37285.1"/>
    <property type="molecule type" value="Genomic_DNA"/>
</dbReference>
<feature type="transmembrane region" description="Helical" evidence="1">
    <location>
        <begin position="45"/>
        <end position="66"/>
    </location>
</feature>
<reference evidence="3" key="1">
    <citation type="submission" date="2015-08" db="EMBL/GenBank/DDBJ databases">
        <title>Fjat-14210 dsm16467.</title>
        <authorList>
            <person name="Liu B."/>
            <person name="Wang J."/>
            <person name="Zhu Y."/>
            <person name="Liu G."/>
            <person name="Chen Q."/>
            <person name="Chen Z."/>
            <person name="Lan J."/>
            <person name="Che J."/>
            <person name="Ge C."/>
            <person name="Shi H."/>
            <person name="Pan Z."/>
            <person name="Liu X."/>
        </authorList>
    </citation>
    <scope>NUCLEOTIDE SEQUENCE [LARGE SCALE GENOMIC DNA]</scope>
    <source>
        <strain evidence="3">DSM 16467</strain>
    </source>
</reference>
<accession>A0A0M0KEL1</accession>
<keyword evidence="1" id="KW-0472">Membrane</keyword>
<evidence type="ECO:0000313" key="3">
    <source>
        <dbReference type="Proteomes" id="UP000037558"/>
    </source>
</evidence>
<feature type="transmembrane region" description="Helical" evidence="1">
    <location>
        <begin position="12"/>
        <end position="33"/>
    </location>
</feature>
<evidence type="ECO:0000313" key="2">
    <source>
        <dbReference type="EMBL" id="KOO37285.1"/>
    </source>
</evidence>
<organism evidence="2 3">
    <name type="scientific">Priestia koreensis</name>
    <dbReference type="NCBI Taxonomy" id="284581"/>
    <lineage>
        <taxon>Bacteria</taxon>
        <taxon>Bacillati</taxon>
        <taxon>Bacillota</taxon>
        <taxon>Bacilli</taxon>
        <taxon>Bacillales</taxon>
        <taxon>Bacillaceae</taxon>
        <taxon>Priestia</taxon>
    </lineage>
</organism>
<name>A0A0M0KEL1_9BACI</name>
<protein>
    <recommendedName>
        <fullName evidence="4">ATP synthase protein I</fullName>
    </recommendedName>
</protein>
<evidence type="ECO:0000256" key="1">
    <source>
        <dbReference type="SAM" id="Phobius"/>
    </source>
</evidence>
<keyword evidence="3" id="KW-1185">Reference proteome</keyword>